<dbReference type="AlphaFoldDB" id="A0A1C6VE41"/>
<dbReference type="STRING" id="683228.GA0070617_5513"/>
<evidence type="ECO:0008006" key="3">
    <source>
        <dbReference type="Google" id="ProtNLM"/>
    </source>
</evidence>
<gene>
    <name evidence="1" type="ORF">GA0070617_5513</name>
</gene>
<keyword evidence="2" id="KW-1185">Reference proteome</keyword>
<organism evidence="1 2">
    <name type="scientific">Micromonospora yangpuensis</name>
    <dbReference type="NCBI Taxonomy" id="683228"/>
    <lineage>
        <taxon>Bacteria</taxon>
        <taxon>Bacillati</taxon>
        <taxon>Actinomycetota</taxon>
        <taxon>Actinomycetes</taxon>
        <taxon>Micromonosporales</taxon>
        <taxon>Micromonosporaceae</taxon>
        <taxon>Micromonospora</taxon>
    </lineage>
</organism>
<sequence length="305" mass="33440">MPGLAGQVVLPPPPTPPPPSLDVEEWTFIDAAGTHWPLTRRGVGYWVLHGTVTGLGVTPRVVTRDDRARGGTVTRHEWISGRLITFDMFVRGRTRAELLARWRPLGLALLGGGVLRIAQADGTVREIDVELEPGSYDNHPERIGRHEQPTVQLWCPRGYFRDVDPVVIERTQRPRRRFLAPFMSVSSSRIPGREVLRNDGDADAWPEVELRGPFAGFTAINHTLGETWTLDPGWDGGGPLAAGEVVRITSDPPTVTGPAGQVWWGALTGDPWPLVKGDNDIEIVLSGVGPGAGVTFTYQRLREIP</sequence>
<dbReference type="OrthoDB" id="4519759at2"/>
<dbReference type="EMBL" id="FMIA01000002">
    <property type="protein sequence ID" value="SCL64606.1"/>
    <property type="molecule type" value="Genomic_DNA"/>
</dbReference>
<reference evidence="1 2" key="1">
    <citation type="submission" date="2016-06" db="EMBL/GenBank/DDBJ databases">
        <authorList>
            <person name="Kjaerup R.B."/>
            <person name="Dalgaard T.S."/>
            <person name="Juul-Madsen H.R."/>
        </authorList>
    </citation>
    <scope>NUCLEOTIDE SEQUENCE [LARGE SCALE GENOMIC DNA]</scope>
    <source>
        <strain evidence="1 2">DSM 45577</strain>
    </source>
</reference>
<accession>A0A1C6VE41</accession>
<evidence type="ECO:0000313" key="1">
    <source>
        <dbReference type="EMBL" id="SCL64606.1"/>
    </source>
</evidence>
<proteinExistence type="predicted"/>
<dbReference type="Proteomes" id="UP000198937">
    <property type="component" value="Unassembled WGS sequence"/>
</dbReference>
<dbReference type="RefSeq" id="WP_139135784.1">
    <property type="nucleotide sequence ID" value="NZ_BMMJ01000007.1"/>
</dbReference>
<name>A0A1C6VE41_9ACTN</name>
<protein>
    <recommendedName>
        <fullName evidence="3">Phage tail protein</fullName>
    </recommendedName>
</protein>
<evidence type="ECO:0000313" key="2">
    <source>
        <dbReference type="Proteomes" id="UP000198937"/>
    </source>
</evidence>